<dbReference type="InterPro" id="IPR053187">
    <property type="entry name" value="Notoamide_regulator"/>
</dbReference>
<gene>
    <name evidence="1" type="ORF">COCVIDRAFT_18968</name>
</gene>
<dbReference type="GeneID" id="26252271"/>
<name>W7EBZ3_BIPV3</name>
<sequence length="320" mass="36002">MEKASLYTAWAVFSWQAMFDCYFFRPPYFSQPPQIALLNPRLHPTWYGEVYVQYPRGSQPMPLLIGCKFYSETALHKITNDIGLLTFGKSSAQMLTLNELAAIKKKLDQWRTLLPEIFQPEKVALPSHLMLHVQYWQIVKSIAQLIVKAESVEKSKAAALWPESGPQSFLHEARVILETACCIYYARHGFESCDPWVAFTLTIIGNTIIDELKAGSSIDSRTLAGYRSLLILSAQGLATQSHHYHNTTLLAVQLQSAMSPQDLQLVCTHVKAAGMSKSEQLLVAEHSQSHWPLSGKVADDEDPEKVKLKTLLEGLEENQL</sequence>
<evidence type="ECO:0000313" key="2">
    <source>
        <dbReference type="Proteomes" id="UP000054337"/>
    </source>
</evidence>
<dbReference type="RefSeq" id="XP_014553036.1">
    <property type="nucleotide sequence ID" value="XM_014697550.1"/>
</dbReference>
<dbReference type="HOGENOM" id="CLU_079407_0_0_1"/>
<protein>
    <recommendedName>
        <fullName evidence="3">Transcription factor domain-containing protein</fullName>
    </recommendedName>
</protein>
<organism evidence="1 2">
    <name type="scientific">Bipolaris victoriae (strain FI3)</name>
    <name type="common">Victoria blight of oats agent</name>
    <name type="synonym">Cochliobolus victoriae</name>
    <dbReference type="NCBI Taxonomy" id="930091"/>
    <lineage>
        <taxon>Eukaryota</taxon>
        <taxon>Fungi</taxon>
        <taxon>Dikarya</taxon>
        <taxon>Ascomycota</taxon>
        <taxon>Pezizomycotina</taxon>
        <taxon>Dothideomycetes</taxon>
        <taxon>Pleosporomycetidae</taxon>
        <taxon>Pleosporales</taxon>
        <taxon>Pleosporineae</taxon>
        <taxon>Pleosporaceae</taxon>
        <taxon>Bipolaris</taxon>
    </lineage>
</organism>
<accession>W7EBZ3</accession>
<dbReference type="CDD" id="cd12148">
    <property type="entry name" value="fungal_TF_MHR"/>
    <property type="match status" value="1"/>
</dbReference>
<evidence type="ECO:0008006" key="3">
    <source>
        <dbReference type="Google" id="ProtNLM"/>
    </source>
</evidence>
<dbReference type="PANTHER" id="PTHR47256">
    <property type="entry name" value="ZN(II)2CYS6 TRANSCRIPTION FACTOR (EUROFUNG)-RELATED"/>
    <property type="match status" value="1"/>
</dbReference>
<evidence type="ECO:0000313" key="1">
    <source>
        <dbReference type="EMBL" id="EUN23465.1"/>
    </source>
</evidence>
<dbReference type="AlphaFoldDB" id="W7EBZ3"/>
<dbReference type="PANTHER" id="PTHR47256:SF1">
    <property type="entry name" value="ZN(II)2CYS6 TRANSCRIPTION FACTOR (EUROFUNG)"/>
    <property type="match status" value="1"/>
</dbReference>
<dbReference type="Proteomes" id="UP000054337">
    <property type="component" value="Unassembled WGS sequence"/>
</dbReference>
<reference evidence="1 2" key="1">
    <citation type="journal article" date="2013" name="PLoS Genet.">
        <title>Comparative genome structure, secondary metabolite, and effector coding capacity across Cochliobolus pathogens.</title>
        <authorList>
            <person name="Condon B.J."/>
            <person name="Leng Y."/>
            <person name="Wu D."/>
            <person name="Bushley K.E."/>
            <person name="Ohm R.A."/>
            <person name="Otillar R."/>
            <person name="Martin J."/>
            <person name="Schackwitz W."/>
            <person name="Grimwood J."/>
            <person name="MohdZainudin N."/>
            <person name="Xue C."/>
            <person name="Wang R."/>
            <person name="Manning V.A."/>
            <person name="Dhillon B."/>
            <person name="Tu Z.J."/>
            <person name="Steffenson B.J."/>
            <person name="Salamov A."/>
            <person name="Sun H."/>
            <person name="Lowry S."/>
            <person name="LaButti K."/>
            <person name="Han J."/>
            <person name="Copeland A."/>
            <person name="Lindquist E."/>
            <person name="Barry K."/>
            <person name="Schmutz J."/>
            <person name="Baker S.E."/>
            <person name="Ciuffetti L.M."/>
            <person name="Grigoriev I.V."/>
            <person name="Zhong S."/>
            <person name="Turgeon B.G."/>
        </authorList>
    </citation>
    <scope>NUCLEOTIDE SEQUENCE [LARGE SCALE GENOMIC DNA]</scope>
    <source>
        <strain evidence="1 2">FI3</strain>
    </source>
</reference>
<dbReference type="EMBL" id="KI968786">
    <property type="protein sequence ID" value="EUN23465.1"/>
    <property type="molecule type" value="Genomic_DNA"/>
</dbReference>
<dbReference type="OrthoDB" id="426882at2759"/>
<proteinExistence type="predicted"/>
<keyword evidence="2" id="KW-1185">Reference proteome</keyword>